<dbReference type="InterPro" id="IPR036388">
    <property type="entry name" value="WH-like_DNA-bd_sf"/>
</dbReference>
<dbReference type="InterPro" id="IPR016032">
    <property type="entry name" value="Sig_transdc_resp-reg_C-effctor"/>
</dbReference>
<dbReference type="CDD" id="cd00383">
    <property type="entry name" value="trans_reg_C"/>
    <property type="match status" value="1"/>
</dbReference>
<dbReference type="CDD" id="cd17574">
    <property type="entry name" value="REC_OmpR"/>
    <property type="match status" value="1"/>
</dbReference>
<dbReference type="SUPFAM" id="SSF52172">
    <property type="entry name" value="CheY-like"/>
    <property type="match status" value="1"/>
</dbReference>
<dbReference type="GO" id="GO:0005829">
    <property type="term" value="C:cytosol"/>
    <property type="evidence" value="ECO:0007669"/>
    <property type="project" value="TreeGrafter"/>
</dbReference>
<evidence type="ECO:0000256" key="1">
    <source>
        <dbReference type="ARBA" id="ARBA00018672"/>
    </source>
</evidence>
<dbReference type="SMART" id="SM00862">
    <property type="entry name" value="Trans_reg_C"/>
    <property type="match status" value="1"/>
</dbReference>
<dbReference type="GO" id="GO:0032993">
    <property type="term" value="C:protein-DNA complex"/>
    <property type="evidence" value="ECO:0007669"/>
    <property type="project" value="TreeGrafter"/>
</dbReference>
<feature type="domain" description="OmpR/PhoB-type" evidence="11">
    <location>
        <begin position="130"/>
        <end position="229"/>
    </location>
</feature>
<dbReference type="Pfam" id="PF00072">
    <property type="entry name" value="Response_reg"/>
    <property type="match status" value="1"/>
</dbReference>
<evidence type="ECO:0000259" key="11">
    <source>
        <dbReference type="PROSITE" id="PS51755"/>
    </source>
</evidence>
<sequence length="233" mass="25856">MEHILICDDDKDIVSALRIYLTSEGYKTFEAYTGEQALALVQAETIHLVLMDIMMPGLDGISTTARLRETSNIPVILLTAKSEDTDKVLGLNIGADDYITKPFNPVEVIARVKAHLRRYTNLGGIPKADQFLLRVGGIEMDDRTKTVTAEGEPVSLTPTEYDILKLFMQHPGEVFSSAQIYTGVWHDAPFGSEGTVAVHIRHLREKLEINPAEPRYLKVVWGQGYKLEGGTNA</sequence>
<dbReference type="InterPro" id="IPR001789">
    <property type="entry name" value="Sig_transdc_resp-reg_receiver"/>
</dbReference>
<dbReference type="PROSITE" id="PS51755">
    <property type="entry name" value="OMPR_PHOB"/>
    <property type="match status" value="1"/>
</dbReference>
<feature type="DNA-binding region" description="OmpR/PhoB-type" evidence="9">
    <location>
        <begin position="130"/>
        <end position="229"/>
    </location>
</feature>
<accession>A0A926D649</accession>
<dbReference type="Pfam" id="PF00486">
    <property type="entry name" value="Trans_reg_C"/>
    <property type="match status" value="1"/>
</dbReference>
<dbReference type="AlphaFoldDB" id="A0A926D649"/>
<dbReference type="InterPro" id="IPR039420">
    <property type="entry name" value="WalR-like"/>
</dbReference>
<dbReference type="SUPFAM" id="SSF46894">
    <property type="entry name" value="C-terminal effector domain of the bipartite response regulators"/>
    <property type="match status" value="1"/>
</dbReference>
<keyword evidence="6" id="KW-0804">Transcription</keyword>
<evidence type="ECO:0000256" key="8">
    <source>
        <dbReference type="PROSITE-ProRule" id="PRU00169"/>
    </source>
</evidence>
<gene>
    <name evidence="12" type="ORF">IAG03_03715</name>
</gene>
<keyword evidence="3" id="KW-0902">Two-component regulatory system</keyword>
<feature type="domain" description="Response regulatory" evidence="10">
    <location>
        <begin position="3"/>
        <end position="116"/>
    </location>
</feature>
<dbReference type="SMART" id="SM00448">
    <property type="entry name" value="REC"/>
    <property type="match status" value="1"/>
</dbReference>
<dbReference type="GO" id="GO:0006355">
    <property type="term" value="P:regulation of DNA-templated transcription"/>
    <property type="evidence" value="ECO:0007669"/>
    <property type="project" value="InterPro"/>
</dbReference>
<dbReference type="PROSITE" id="PS50110">
    <property type="entry name" value="RESPONSE_REGULATORY"/>
    <property type="match status" value="1"/>
</dbReference>
<dbReference type="FunFam" id="1.10.10.10:FF:000018">
    <property type="entry name" value="DNA-binding response regulator ResD"/>
    <property type="match status" value="1"/>
</dbReference>
<dbReference type="Gene3D" id="6.10.250.690">
    <property type="match status" value="1"/>
</dbReference>
<dbReference type="Gene3D" id="3.40.50.2300">
    <property type="match status" value="1"/>
</dbReference>
<dbReference type="GO" id="GO:0000156">
    <property type="term" value="F:phosphorelay response regulator activity"/>
    <property type="evidence" value="ECO:0007669"/>
    <property type="project" value="TreeGrafter"/>
</dbReference>
<dbReference type="RefSeq" id="WP_249318476.1">
    <property type="nucleotide sequence ID" value="NZ_JACRSN010000004.1"/>
</dbReference>
<dbReference type="EMBL" id="JACRSN010000004">
    <property type="protein sequence ID" value="MBC8533125.1"/>
    <property type="molecule type" value="Genomic_DNA"/>
</dbReference>
<evidence type="ECO:0000259" key="10">
    <source>
        <dbReference type="PROSITE" id="PS50110"/>
    </source>
</evidence>
<dbReference type="Proteomes" id="UP000651482">
    <property type="component" value="Unassembled WGS sequence"/>
</dbReference>
<keyword evidence="13" id="KW-1185">Reference proteome</keyword>
<evidence type="ECO:0000313" key="12">
    <source>
        <dbReference type="EMBL" id="MBC8533125.1"/>
    </source>
</evidence>
<dbReference type="GO" id="GO:0000976">
    <property type="term" value="F:transcription cis-regulatory region binding"/>
    <property type="evidence" value="ECO:0007669"/>
    <property type="project" value="TreeGrafter"/>
</dbReference>
<comment type="function">
    <text evidence="7">May play the central regulatory role in sporulation. It may be an element of the effector pathway responsible for the activation of sporulation genes in response to nutritional stress. Spo0A may act in concert with spo0H (a sigma factor) to control the expression of some genes that are critical to the sporulation process.</text>
</comment>
<proteinExistence type="predicted"/>
<evidence type="ECO:0000256" key="5">
    <source>
        <dbReference type="ARBA" id="ARBA00023125"/>
    </source>
</evidence>
<dbReference type="InterPro" id="IPR001867">
    <property type="entry name" value="OmpR/PhoB-type_DNA-bd"/>
</dbReference>
<keyword evidence="2 8" id="KW-0597">Phosphoprotein</keyword>
<keyword evidence="5 9" id="KW-0238">DNA-binding</keyword>
<comment type="caution">
    <text evidence="12">The sequence shown here is derived from an EMBL/GenBank/DDBJ whole genome shotgun (WGS) entry which is preliminary data.</text>
</comment>
<dbReference type="Gene3D" id="1.10.10.10">
    <property type="entry name" value="Winged helix-like DNA-binding domain superfamily/Winged helix DNA-binding domain"/>
    <property type="match status" value="1"/>
</dbReference>
<evidence type="ECO:0000256" key="4">
    <source>
        <dbReference type="ARBA" id="ARBA00023015"/>
    </source>
</evidence>
<dbReference type="InterPro" id="IPR011006">
    <property type="entry name" value="CheY-like_superfamily"/>
</dbReference>
<evidence type="ECO:0000256" key="9">
    <source>
        <dbReference type="PROSITE-ProRule" id="PRU01091"/>
    </source>
</evidence>
<organism evidence="12 13">
    <name type="scientific">Yeguia hominis</name>
    <dbReference type="NCBI Taxonomy" id="2763662"/>
    <lineage>
        <taxon>Bacteria</taxon>
        <taxon>Bacillati</taxon>
        <taxon>Bacillota</taxon>
        <taxon>Clostridia</taxon>
        <taxon>Eubacteriales</taxon>
        <taxon>Yeguiaceae</taxon>
        <taxon>Yeguia</taxon>
    </lineage>
</organism>
<reference evidence="12" key="1">
    <citation type="submission" date="2020-08" db="EMBL/GenBank/DDBJ databases">
        <title>Genome public.</title>
        <authorList>
            <person name="Liu C."/>
            <person name="Sun Q."/>
        </authorList>
    </citation>
    <scope>NUCLEOTIDE SEQUENCE</scope>
    <source>
        <strain evidence="12">NSJ-40</strain>
    </source>
</reference>
<name>A0A926D649_9FIRM</name>
<evidence type="ECO:0000256" key="2">
    <source>
        <dbReference type="ARBA" id="ARBA00022553"/>
    </source>
</evidence>
<keyword evidence="4" id="KW-0805">Transcription regulation</keyword>
<evidence type="ECO:0000313" key="13">
    <source>
        <dbReference type="Proteomes" id="UP000651482"/>
    </source>
</evidence>
<dbReference type="FunFam" id="3.40.50.2300:FF:000001">
    <property type="entry name" value="DNA-binding response regulator PhoB"/>
    <property type="match status" value="1"/>
</dbReference>
<evidence type="ECO:0000256" key="3">
    <source>
        <dbReference type="ARBA" id="ARBA00023012"/>
    </source>
</evidence>
<dbReference type="PANTHER" id="PTHR48111:SF2">
    <property type="entry name" value="RESPONSE REGULATOR SAER"/>
    <property type="match status" value="1"/>
</dbReference>
<evidence type="ECO:0000256" key="6">
    <source>
        <dbReference type="ARBA" id="ARBA00023163"/>
    </source>
</evidence>
<protein>
    <recommendedName>
        <fullName evidence="1">Stage 0 sporulation protein A homolog</fullName>
    </recommendedName>
</protein>
<evidence type="ECO:0000256" key="7">
    <source>
        <dbReference type="ARBA" id="ARBA00024867"/>
    </source>
</evidence>
<dbReference type="PANTHER" id="PTHR48111">
    <property type="entry name" value="REGULATOR OF RPOS"/>
    <property type="match status" value="1"/>
</dbReference>
<feature type="modified residue" description="4-aspartylphosphate" evidence="8">
    <location>
        <position position="52"/>
    </location>
</feature>